<proteinExistence type="predicted"/>
<evidence type="ECO:0008006" key="4">
    <source>
        <dbReference type="Google" id="ProtNLM"/>
    </source>
</evidence>
<protein>
    <recommendedName>
        <fullName evidence="4">DUF4446 domain-containing protein</fullName>
    </recommendedName>
</protein>
<dbReference type="Pfam" id="PF14584">
    <property type="entry name" value="DUF4446"/>
    <property type="match status" value="1"/>
</dbReference>
<evidence type="ECO:0000313" key="2">
    <source>
        <dbReference type="EMBL" id="MBM7589280.1"/>
    </source>
</evidence>
<keyword evidence="3" id="KW-1185">Reference proteome</keyword>
<dbReference type="AlphaFoldDB" id="A0A938XX32"/>
<keyword evidence="1" id="KW-1133">Transmembrane helix</keyword>
<keyword evidence="1" id="KW-0472">Membrane</keyword>
<dbReference type="Proteomes" id="UP000717624">
    <property type="component" value="Unassembled WGS sequence"/>
</dbReference>
<accession>A0A938XX32</accession>
<dbReference type="RefSeq" id="WP_239565192.1">
    <property type="nucleotide sequence ID" value="NZ_BAABIN010000015.1"/>
</dbReference>
<name>A0A938XX32_9BACL</name>
<dbReference type="EMBL" id="JAFBEB010000002">
    <property type="protein sequence ID" value="MBM7589280.1"/>
    <property type="molecule type" value="Genomic_DNA"/>
</dbReference>
<comment type="caution">
    <text evidence="2">The sequence shown here is derived from an EMBL/GenBank/DDBJ whole genome shotgun (WGS) entry which is preliminary data.</text>
</comment>
<keyword evidence="1" id="KW-0812">Transmembrane</keyword>
<organism evidence="2 3">
    <name type="scientific">Brevibacillus fulvus</name>
    <dbReference type="NCBI Taxonomy" id="1125967"/>
    <lineage>
        <taxon>Bacteria</taxon>
        <taxon>Bacillati</taxon>
        <taxon>Bacillota</taxon>
        <taxon>Bacilli</taxon>
        <taxon>Bacillales</taxon>
        <taxon>Paenibacillaceae</taxon>
        <taxon>Brevibacillus</taxon>
    </lineage>
</organism>
<feature type="transmembrane region" description="Helical" evidence="1">
    <location>
        <begin position="12"/>
        <end position="32"/>
    </location>
</feature>
<evidence type="ECO:0000256" key="1">
    <source>
        <dbReference type="SAM" id="Phobius"/>
    </source>
</evidence>
<gene>
    <name evidence="2" type="ORF">JOD01_000878</name>
</gene>
<dbReference type="InterPro" id="IPR027981">
    <property type="entry name" value="DUF4446"/>
</dbReference>
<reference evidence="2" key="1">
    <citation type="submission" date="2021-01" db="EMBL/GenBank/DDBJ databases">
        <title>Genomic Encyclopedia of Type Strains, Phase IV (KMG-IV): sequencing the most valuable type-strain genomes for metagenomic binning, comparative biology and taxonomic classification.</title>
        <authorList>
            <person name="Goeker M."/>
        </authorList>
    </citation>
    <scope>NUCLEOTIDE SEQUENCE</scope>
    <source>
        <strain evidence="2">DSM 25523</strain>
    </source>
</reference>
<evidence type="ECO:0000313" key="3">
    <source>
        <dbReference type="Proteomes" id="UP000717624"/>
    </source>
</evidence>
<sequence length="165" mass="18344">MQFLSLNTTPVLIGGLLLLNLILLILVIAQSVRVGRVRKSLKRLFTGVDSGNLETKLDLILNELGAVREKQADQQFQLNRLSQKLSDQYGRLAIRRYNAFGEQGSDLSFSLALLDEQQNGVVLTSIYGREESRMYAKPVQAGKSMYNLSEEEQAVIKLAATQKGS</sequence>